<dbReference type="EMBL" id="RYZH01000016">
    <property type="protein sequence ID" value="RUL87917.1"/>
    <property type="molecule type" value="Genomic_DNA"/>
</dbReference>
<feature type="domain" description="Survival protein SurE-like phosphatase/nucleotidase" evidence="7">
    <location>
        <begin position="14"/>
        <end position="179"/>
    </location>
</feature>
<evidence type="ECO:0000256" key="6">
    <source>
        <dbReference type="SAM" id="MobiDB-lite"/>
    </source>
</evidence>
<dbReference type="OrthoDB" id="9780815at2"/>
<dbReference type="InterPro" id="IPR036523">
    <property type="entry name" value="SurE-like_sf"/>
</dbReference>
<protein>
    <recommendedName>
        <fullName evidence="3">5'-nucleotidase</fullName>
        <ecNumber evidence="3">3.1.3.5</ecNumber>
    </recommendedName>
</protein>
<comment type="similarity">
    <text evidence="2">Belongs to the SurE nucleotidase family.</text>
</comment>
<reference evidence="8 9" key="1">
    <citation type="submission" date="2018-12" db="EMBL/GenBank/DDBJ databases">
        <authorList>
            <person name="Toschakov S.V."/>
        </authorList>
    </citation>
    <scope>NUCLEOTIDE SEQUENCE [LARGE SCALE GENOMIC DNA]</scope>
    <source>
        <strain evidence="8 9">GM2012</strain>
    </source>
</reference>
<comment type="catalytic activity">
    <reaction evidence="1">
        <text>a ribonucleoside 5'-phosphate + H2O = a ribonucleoside + phosphate</text>
        <dbReference type="Rhea" id="RHEA:12484"/>
        <dbReference type="ChEBI" id="CHEBI:15377"/>
        <dbReference type="ChEBI" id="CHEBI:18254"/>
        <dbReference type="ChEBI" id="CHEBI:43474"/>
        <dbReference type="ChEBI" id="CHEBI:58043"/>
        <dbReference type="EC" id="3.1.3.5"/>
    </reaction>
</comment>
<sequence>MGQGEAARQAGTRVLTNDDGIDAPGLEALRRAAEGLGGPVRVVAPSAPWSSMGHAVTGGAAIRVEHLGPDRIAVAGTPADCVRLALHHLAPEPSWVFSGINRGGNLGADVHHSGTVAAAREAVLHGVPAIALSHYIRRDRPLDWDRAARWARRVLEFLTALPWQPGTLWSVNLPHLLPDEPDPDLVFCPLDPSPLPLRFALAGDEATYSGDYHGRLRVPGADVDVCFGGRVAITRIRILPDPSEAAAGPTRVIPMPGP</sequence>
<comment type="caution">
    <text evidence="8">The sequence shown here is derived from an EMBL/GenBank/DDBJ whole genome shotgun (WGS) entry which is preliminary data.</text>
</comment>
<evidence type="ECO:0000313" key="8">
    <source>
        <dbReference type="EMBL" id="RUL87917.1"/>
    </source>
</evidence>
<dbReference type="NCBIfam" id="NF001493">
    <property type="entry name" value="PRK00346.2-3"/>
    <property type="match status" value="1"/>
</dbReference>
<dbReference type="Gene3D" id="3.40.1210.10">
    <property type="entry name" value="Survival protein SurE-like phosphatase/nucleotidase"/>
    <property type="match status" value="1"/>
</dbReference>
<evidence type="ECO:0000256" key="4">
    <source>
        <dbReference type="ARBA" id="ARBA00022723"/>
    </source>
</evidence>
<dbReference type="PANTHER" id="PTHR30457">
    <property type="entry name" value="5'-NUCLEOTIDASE SURE"/>
    <property type="match status" value="1"/>
</dbReference>
<keyword evidence="5" id="KW-0378">Hydrolase</keyword>
<organism evidence="8 9">
    <name type="scientific">Tautonia sociabilis</name>
    <dbReference type="NCBI Taxonomy" id="2080755"/>
    <lineage>
        <taxon>Bacteria</taxon>
        <taxon>Pseudomonadati</taxon>
        <taxon>Planctomycetota</taxon>
        <taxon>Planctomycetia</taxon>
        <taxon>Isosphaerales</taxon>
        <taxon>Isosphaeraceae</taxon>
        <taxon>Tautonia</taxon>
    </lineage>
</organism>
<dbReference type="Pfam" id="PF01975">
    <property type="entry name" value="SurE"/>
    <property type="match status" value="1"/>
</dbReference>
<evidence type="ECO:0000256" key="3">
    <source>
        <dbReference type="ARBA" id="ARBA00012643"/>
    </source>
</evidence>
<evidence type="ECO:0000256" key="1">
    <source>
        <dbReference type="ARBA" id="ARBA00000815"/>
    </source>
</evidence>
<dbReference type="EC" id="3.1.3.5" evidence="3"/>
<feature type="region of interest" description="Disordered" evidence="6">
    <location>
        <begin position="1"/>
        <end position="21"/>
    </location>
</feature>
<reference evidence="8 9" key="2">
    <citation type="submission" date="2019-01" db="EMBL/GenBank/DDBJ databases">
        <title>Tautonia sociabilis, a novel thermotolerant planctomycete of Isosphaeraceae family, isolated from a 4000 m deep subterranean habitat.</title>
        <authorList>
            <person name="Kovaleva O.L."/>
            <person name="Elcheninov A.G."/>
            <person name="Van Heerden E."/>
            <person name="Toshchakov S.V."/>
            <person name="Novikov A."/>
            <person name="Bonch-Osmolovskaya E.A."/>
            <person name="Kublanov I.V."/>
        </authorList>
    </citation>
    <scope>NUCLEOTIDE SEQUENCE [LARGE SCALE GENOMIC DNA]</scope>
    <source>
        <strain evidence="8 9">GM2012</strain>
    </source>
</reference>
<dbReference type="NCBIfam" id="TIGR00087">
    <property type="entry name" value="surE"/>
    <property type="match status" value="1"/>
</dbReference>
<evidence type="ECO:0000259" key="7">
    <source>
        <dbReference type="Pfam" id="PF01975"/>
    </source>
</evidence>
<evidence type="ECO:0000256" key="2">
    <source>
        <dbReference type="ARBA" id="ARBA00011062"/>
    </source>
</evidence>
<proteinExistence type="inferred from homology"/>
<dbReference type="Proteomes" id="UP000280296">
    <property type="component" value="Unassembled WGS sequence"/>
</dbReference>
<dbReference type="InterPro" id="IPR002828">
    <property type="entry name" value="SurE-like_Pase/nucleotidase"/>
</dbReference>
<keyword evidence="9" id="KW-1185">Reference proteome</keyword>
<dbReference type="PANTHER" id="PTHR30457:SF0">
    <property type="entry name" value="PHOSPHATASE, PUTATIVE (AFU_ORTHOLOGUE AFUA_4G01070)-RELATED"/>
    <property type="match status" value="1"/>
</dbReference>
<name>A0A432ML31_9BACT</name>
<dbReference type="InterPro" id="IPR030048">
    <property type="entry name" value="SurE"/>
</dbReference>
<evidence type="ECO:0000256" key="5">
    <source>
        <dbReference type="ARBA" id="ARBA00022801"/>
    </source>
</evidence>
<gene>
    <name evidence="8" type="primary">surE</name>
    <name evidence="8" type="ORF">TsocGM_10225</name>
</gene>
<dbReference type="SUPFAM" id="SSF64167">
    <property type="entry name" value="SurE-like"/>
    <property type="match status" value="1"/>
</dbReference>
<accession>A0A432ML31</accession>
<keyword evidence="4" id="KW-0479">Metal-binding</keyword>
<dbReference type="AlphaFoldDB" id="A0A432ML31"/>
<evidence type="ECO:0000313" key="9">
    <source>
        <dbReference type="Proteomes" id="UP000280296"/>
    </source>
</evidence>
<dbReference type="GO" id="GO:0046872">
    <property type="term" value="F:metal ion binding"/>
    <property type="evidence" value="ECO:0007669"/>
    <property type="project" value="UniProtKB-KW"/>
</dbReference>
<dbReference type="GO" id="GO:0008253">
    <property type="term" value="F:5'-nucleotidase activity"/>
    <property type="evidence" value="ECO:0007669"/>
    <property type="project" value="UniProtKB-EC"/>
</dbReference>